<dbReference type="InterPro" id="IPR027417">
    <property type="entry name" value="P-loop_NTPase"/>
</dbReference>
<evidence type="ECO:0000313" key="6">
    <source>
        <dbReference type="EMBL" id="PNY24865.1"/>
    </source>
</evidence>
<dbReference type="InterPro" id="IPR003593">
    <property type="entry name" value="AAA+_ATPase"/>
</dbReference>
<feature type="region of interest" description="Disordered" evidence="4">
    <location>
        <begin position="704"/>
        <end position="726"/>
    </location>
</feature>
<sequence length="1041" mass="115120">MESQHVHDPAFSPPPLQRHSTIAPSPLGWTADFQTNDPDFSVGRLLGLPVDACCGDEADATRPSPDPPRAHENKGPPRQELRDVEDDLLRMCVDLDGELATAETPAAMNRVSAGFFQLRTGLELLLDEIEQAGAASDSDSETESIDGVSPEDREDESPSRLEWLRQKTVEKAENRYLDRLMSLPGLEDVKAFFLHTRARVQAAARRGADVRKENLDVVFMGNDGAGKTTVARLYAKFLSSLGLMKSPPMGRYAHHTAYEFSPTHTVNYMAATCRSWGGCIVIVDDAHHLDSKGEECLWSLHTRRSQRSVGLGVLILAGRDDEALRRQLSYSAQTQNHFPVVKLPNYTGDQLRALFYGMARRAFGAKMGIEGGPDSPYVRALVRRLAGQDNDKEDFGNIWVLDRAFRDACRRQARRLRDARSSNRFLDERLLTKEDLLGEEQSGPEGSPAWRELQQLAGLANVKESMLAMASQLNENHRREMQGEKPRLVSANRVFLGPPGTGKSTVAKLYAKIVSDCGIVSKGQVIVKNPSDFIDHHIGGSEHNTRDILKESQGNVLIIDDAHMLDPGNQSGNYDRDGDYRRAILDTVVAQVTGAPDEDVCIILCGYEQEMKELYANANPGFARRFPMESAIVLDEFGVETLAKVLDIKLEQERLVATDKALEVAVEVLQRASVRPNFGNGGDVENLVRRATTARAQRIVNRKSCGQKGAGASDEAPLEPQDFDPDWERNARALTNTRALFRDFVGFEEIISKLEAFQYTAQGMRLRGLDSRPYIPFTFVFKGPPGTGKTSTARRLGQVFYDMGFLSTAEVVDVSVTQLVGEFCGQTGPKTLRLLESALGKVLFIDEAYRLATQHNGGSKGSFADEAIGELVDAVSRPKFARKLVIVLAGYEEDMERLMRSNQGLRSRFATEFVFRPMAAEQCLQQLRRFVSNVGIAIQETRGMDGRTRDAIFDALGRMTSEKGWASGRSVETLGEKLIGHVFKECAMRGYTGKELTVSGKELAVILGLSPSWSSGAVNGSFGRPMGARQVMTLKDLEQYE</sequence>
<dbReference type="InterPro" id="IPR041627">
    <property type="entry name" value="AAA_lid_6"/>
</dbReference>
<keyword evidence="7" id="KW-1185">Reference proteome</keyword>
<comment type="similarity">
    <text evidence="1">Belongs to the CbxX/CfxQ family.</text>
</comment>
<dbReference type="InterPro" id="IPR050773">
    <property type="entry name" value="CbxX/CfxQ_RuBisCO_ESX"/>
</dbReference>
<organism evidence="6 7">
    <name type="scientific">Tolypocladium capitatum</name>
    <dbReference type="NCBI Taxonomy" id="45235"/>
    <lineage>
        <taxon>Eukaryota</taxon>
        <taxon>Fungi</taxon>
        <taxon>Dikarya</taxon>
        <taxon>Ascomycota</taxon>
        <taxon>Pezizomycotina</taxon>
        <taxon>Sordariomycetes</taxon>
        <taxon>Hypocreomycetidae</taxon>
        <taxon>Hypocreales</taxon>
        <taxon>Ophiocordycipitaceae</taxon>
        <taxon>Tolypocladium</taxon>
    </lineage>
</organism>
<evidence type="ECO:0000256" key="2">
    <source>
        <dbReference type="ARBA" id="ARBA00022741"/>
    </source>
</evidence>
<dbReference type="PANTHER" id="PTHR43392">
    <property type="entry name" value="AAA-TYPE ATPASE FAMILY PROTEIN / ANKYRIN REPEAT FAMILY PROTEIN"/>
    <property type="match status" value="1"/>
</dbReference>
<dbReference type="STRING" id="45235.A0A2K3QBE2"/>
<dbReference type="Pfam" id="PF00004">
    <property type="entry name" value="AAA"/>
    <property type="match status" value="2"/>
</dbReference>
<dbReference type="CDD" id="cd00009">
    <property type="entry name" value="AAA"/>
    <property type="match status" value="2"/>
</dbReference>
<evidence type="ECO:0000256" key="1">
    <source>
        <dbReference type="ARBA" id="ARBA00010378"/>
    </source>
</evidence>
<dbReference type="GO" id="GO:0016887">
    <property type="term" value="F:ATP hydrolysis activity"/>
    <property type="evidence" value="ECO:0007669"/>
    <property type="project" value="InterPro"/>
</dbReference>
<dbReference type="AlphaFoldDB" id="A0A2K3QBE2"/>
<dbReference type="PRINTS" id="PR00819">
    <property type="entry name" value="CBXCFQXSUPER"/>
</dbReference>
<dbReference type="Pfam" id="PF17866">
    <property type="entry name" value="AAA_lid_6"/>
    <property type="match status" value="1"/>
</dbReference>
<dbReference type="Gene3D" id="1.10.8.60">
    <property type="match status" value="1"/>
</dbReference>
<feature type="region of interest" description="Disordered" evidence="4">
    <location>
        <begin position="56"/>
        <end position="83"/>
    </location>
</feature>
<accession>A0A2K3QBE2</accession>
<dbReference type="InterPro" id="IPR000641">
    <property type="entry name" value="CbxX/CfxQ"/>
</dbReference>
<dbReference type="PANTHER" id="PTHR43392:SF2">
    <property type="entry name" value="AAA-TYPE ATPASE FAMILY PROTEIN _ ANKYRIN REPEAT FAMILY PROTEIN"/>
    <property type="match status" value="1"/>
</dbReference>
<dbReference type="Gene3D" id="3.40.50.300">
    <property type="entry name" value="P-loop containing nucleotide triphosphate hydrolases"/>
    <property type="match status" value="3"/>
</dbReference>
<dbReference type="Proteomes" id="UP000236621">
    <property type="component" value="Unassembled WGS sequence"/>
</dbReference>
<feature type="domain" description="AAA+ ATPase" evidence="5">
    <location>
        <begin position="491"/>
        <end position="633"/>
    </location>
</feature>
<dbReference type="FunFam" id="3.40.50.300:FF:000216">
    <property type="entry name" value="Type VII secretion ATPase EccA"/>
    <property type="match status" value="2"/>
</dbReference>
<feature type="domain" description="AAA+ ATPase" evidence="5">
    <location>
        <begin position="213"/>
        <end position="342"/>
    </location>
</feature>
<evidence type="ECO:0000313" key="7">
    <source>
        <dbReference type="Proteomes" id="UP000236621"/>
    </source>
</evidence>
<evidence type="ECO:0000256" key="4">
    <source>
        <dbReference type="SAM" id="MobiDB-lite"/>
    </source>
</evidence>
<evidence type="ECO:0000256" key="3">
    <source>
        <dbReference type="ARBA" id="ARBA00022840"/>
    </source>
</evidence>
<name>A0A2K3QBE2_9HYPO</name>
<feature type="region of interest" description="Disordered" evidence="4">
    <location>
        <begin position="132"/>
        <end position="160"/>
    </location>
</feature>
<dbReference type="EMBL" id="NRSZ01000834">
    <property type="protein sequence ID" value="PNY24865.1"/>
    <property type="molecule type" value="Genomic_DNA"/>
</dbReference>
<gene>
    <name evidence="6" type="ORF">TCAP_05195</name>
</gene>
<dbReference type="SUPFAM" id="SSF52540">
    <property type="entry name" value="P-loop containing nucleoside triphosphate hydrolases"/>
    <property type="match status" value="3"/>
</dbReference>
<reference evidence="6 7" key="1">
    <citation type="submission" date="2017-08" db="EMBL/GenBank/DDBJ databases">
        <title>Harnessing the power of phylogenomics to disentangle the directionality and signatures of interkingdom host jumping in the parasitic fungal genus Tolypocladium.</title>
        <authorList>
            <person name="Quandt C.A."/>
            <person name="Patterson W."/>
            <person name="Spatafora J.W."/>
        </authorList>
    </citation>
    <scope>NUCLEOTIDE SEQUENCE [LARGE SCALE GENOMIC DNA]</scope>
    <source>
        <strain evidence="6 7">CBS 113982</strain>
    </source>
</reference>
<feature type="domain" description="AAA+ ATPase" evidence="5">
    <location>
        <begin position="775"/>
        <end position="919"/>
    </location>
</feature>
<dbReference type="OrthoDB" id="4908573at2759"/>
<proteinExistence type="inferred from homology"/>
<feature type="compositionally biased region" description="Basic and acidic residues" evidence="4">
    <location>
        <begin position="68"/>
        <end position="82"/>
    </location>
</feature>
<keyword evidence="3" id="KW-0067">ATP-binding</keyword>
<keyword evidence="2" id="KW-0547">Nucleotide-binding</keyword>
<evidence type="ECO:0000259" key="5">
    <source>
        <dbReference type="SMART" id="SM00382"/>
    </source>
</evidence>
<protein>
    <recommendedName>
        <fullName evidence="5">AAA+ ATPase domain-containing protein</fullName>
    </recommendedName>
</protein>
<comment type="caution">
    <text evidence="6">The sequence shown here is derived from an EMBL/GenBank/DDBJ whole genome shotgun (WGS) entry which is preliminary data.</text>
</comment>
<dbReference type="SMART" id="SM00382">
    <property type="entry name" value="AAA"/>
    <property type="match status" value="3"/>
</dbReference>
<feature type="region of interest" description="Disordered" evidence="4">
    <location>
        <begin position="1"/>
        <end position="30"/>
    </location>
</feature>
<dbReference type="GO" id="GO:0005524">
    <property type="term" value="F:ATP binding"/>
    <property type="evidence" value="ECO:0007669"/>
    <property type="project" value="UniProtKB-KW"/>
</dbReference>
<dbReference type="InterPro" id="IPR003959">
    <property type="entry name" value="ATPase_AAA_core"/>
</dbReference>